<protein>
    <submittedName>
        <fullName evidence="1">Uncharacterized protein</fullName>
    </submittedName>
</protein>
<evidence type="ECO:0000313" key="1">
    <source>
        <dbReference type="EMBL" id="RAK28977.1"/>
    </source>
</evidence>
<reference evidence="1 2" key="1">
    <citation type="submission" date="2018-06" db="EMBL/GenBank/DDBJ databases">
        <title>Genomic Encyclopedia of Type Strains, Phase IV (KMG-IV): sequencing the most valuable type-strain genomes for metagenomic binning, comparative biology and taxonomic classification.</title>
        <authorList>
            <person name="Goeker M."/>
        </authorList>
    </citation>
    <scope>NUCLEOTIDE SEQUENCE [LARGE SCALE GENOMIC DNA]</scope>
    <source>
        <strain evidence="1 2">DSM 26720</strain>
    </source>
</reference>
<gene>
    <name evidence="1" type="ORF">C7374_10525</name>
</gene>
<accession>A0A364JVI7</accession>
<name>A0A364JVI7_9HYPH</name>
<evidence type="ECO:0000313" key="2">
    <source>
        <dbReference type="Proteomes" id="UP000249453"/>
    </source>
</evidence>
<dbReference type="AlphaFoldDB" id="A0A364JVI7"/>
<proteinExistence type="predicted"/>
<sequence length="38" mass="4286">MASGEAFSLCCICVELYCAGRRWNGLIEGFVLEVNFRQ</sequence>
<dbReference type="EMBL" id="QLMK01000005">
    <property type="protein sequence ID" value="RAK28977.1"/>
    <property type="molecule type" value="Genomic_DNA"/>
</dbReference>
<comment type="caution">
    <text evidence="1">The sequence shown here is derived from an EMBL/GenBank/DDBJ whole genome shotgun (WGS) entry which is preliminary data.</text>
</comment>
<organism evidence="1 2">
    <name type="scientific">Falsochrobactrum ovis</name>
    <dbReference type="NCBI Taxonomy" id="1293442"/>
    <lineage>
        <taxon>Bacteria</taxon>
        <taxon>Pseudomonadati</taxon>
        <taxon>Pseudomonadota</taxon>
        <taxon>Alphaproteobacteria</taxon>
        <taxon>Hyphomicrobiales</taxon>
        <taxon>Brucellaceae</taxon>
        <taxon>Falsochrobactrum</taxon>
    </lineage>
</organism>
<keyword evidence="2" id="KW-1185">Reference proteome</keyword>
<dbReference type="Proteomes" id="UP000249453">
    <property type="component" value="Unassembled WGS sequence"/>
</dbReference>